<keyword evidence="1" id="KW-0547">Nucleotide-binding</keyword>
<reference evidence="3" key="2">
    <citation type="journal article" date="2021" name="PeerJ">
        <title>Extensive microbial diversity within the chicken gut microbiome revealed by metagenomics and culture.</title>
        <authorList>
            <person name="Gilroy R."/>
            <person name="Ravi A."/>
            <person name="Getino M."/>
            <person name="Pursley I."/>
            <person name="Horton D.L."/>
            <person name="Alikhan N.F."/>
            <person name="Baker D."/>
            <person name="Gharbi K."/>
            <person name="Hall N."/>
            <person name="Watson M."/>
            <person name="Adriaenssens E.M."/>
            <person name="Foster-Nyarko E."/>
            <person name="Jarju S."/>
            <person name="Secka A."/>
            <person name="Antonio M."/>
            <person name="Oren A."/>
            <person name="Chaudhuri R.R."/>
            <person name="La Ragione R."/>
            <person name="Hildebrand F."/>
            <person name="Pallen M.J."/>
        </authorList>
    </citation>
    <scope>NUCLEOTIDE SEQUENCE</scope>
    <source>
        <strain evidence="3">ChiBcolR7-354</strain>
    </source>
</reference>
<proteinExistence type="predicted"/>
<protein>
    <submittedName>
        <fullName evidence="3">Lin0512 family protein</fullName>
    </submittedName>
</protein>
<dbReference type="AlphaFoldDB" id="A0A9D1CSD1"/>
<keyword evidence="2" id="KW-0342">GTP-binding</keyword>
<comment type="caution">
    <text evidence="3">The sequence shown here is derived from an EMBL/GenBank/DDBJ whole genome shotgun (WGS) entry which is preliminary data.</text>
</comment>
<dbReference type="Proteomes" id="UP000824262">
    <property type="component" value="Unassembled WGS sequence"/>
</dbReference>
<reference evidence="3" key="1">
    <citation type="submission" date="2020-10" db="EMBL/GenBank/DDBJ databases">
        <authorList>
            <person name="Gilroy R."/>
        </authorList>
    </citation>
    <scope>NUCLEOTIDE SEQUENCE</scope>
    <source>
        <strain evidence="3">ChiBcolR7-354</strain>
    </source>
</reference>
<evidence type="ECO:0000313" key="3">
    <source>
        <dbReference type="EMBL" id="HIQ78712.1"/>
    </source>
</evidence>
<gene>
    <name evidence="3" type="ORF">IAB77_05575</name>
</gene>
<sequence length="119" mass="12882">MKKFIVEFGLGTDFHGQDVTKAAKKAAKDAISRSCLCGLEEVLELKDFKRQVFIRATVAVTRPEEVRCEEVAEVFPVGTVEVVAVNGGLRCDGLCIPAFGDCDKSIEAAVAAVEVYVEE</sequence>
<dbReference type="PANTHER" id="PTHR34784:SF1">
    <property type="entry name" value="50S RIBOSOMAL PROTEIN L34"/>
    <property type="match status" value="1"/>
</dbReference>
<dbReference type="Gene3D" id="3.30.1330.20">
    <property type="entry name" value="Tubulin/FtsZ, C-terminal domain"/>
    <property type="match status" value="1"/>
</dbReference>
<dbReference type="EMBL" id="DVGA01000054">
    <property type="protein sequence ID" value="HIQ78712.1"/>
    <property type="molecule type" value="Genomic_DNA"/>
</dbReference>
<dbReference type="PANTHER" id="PTHR34784">
    <property type="entry name" value="50S RIBOSOMAL PROTEIN L34"/>
    <property type="match status" value="1"/>
</dbReference>
<dbReference type="InterPro" id="IPR037103">
    <property type="entry name" value="Tubulin/FtsZ-like_C"/>
</dbReference>
<dbReference type="GO" id="GO:0005525">
    <property type="term" value="F:GTP binding"/>
    <property type="evidence" value="ECO:0007669"/>
    <property type="project" value="UniProtKB-KW"/>
</dbReference>
<dbReference type="NCBIfam" id="TIGR02058">
    <property type="entry name" value="lin0512_fam"/>
    <property type="match status" value="1"/>
</dbReference>
<name>A0A9D1CSD1_9FIRM</name>
<dbReference type="InterPro" id="IPR011719">
    <property type="entry name" value="CHP02058"/>
</dbReference>
<accession>A0A9D1CSD1</accession>
<dbReference type="Pfam" id="PF09585">
    <property type="entry name" value="Lin0512_fam"/>
    <property type="match status" value="1"/>
</dbReference>
<organism evidence="3 4">
    <name type="scientific">Candidatus Scatomorpha intestinavium</name>
    <dbReference type="NCBI Taxonomy" id="2840922"/>
    <lineage>
        <taxon>Bacteria</taxon>
        <taxon>Bacillati</taxon>
        <taxon>Bacillota</taxon>
        <taxon>Clostridia</taxon>
        <taxon>Eubacteriales</taxon>
        <taxon>Candidatus Scatomorpha</taxon>
    </lineage>
</organism>
<evidence type="ECO:0000313" key="4">
    <source>
        <dbReference type="Proteomes" id="UP000824262"/>
    </source>
</evidence>
<evidence type="ECO:0000256" key="1">
    <source>
        <dbReference type="ARBA" id="ARBA00022741"/>
    </source>
</evidence>
<evidence type="ECO:0000256" key="2">
    <source>
        <dbReference type="ARBA" id="ARBA00023134"/>
    </source>
</evidence>